<organism evidence="5 6">
    <name type="scientific">Prunus yedoensis var. nudiflora</name>
    <dbReference type="NCBI Taxonomy" id="2094558"/>
    <lineage>
        <taxon>Eukaryota</taxon>
        <taxon>Viridiplantae</taxon>
        <taxon>Streptophyta</taxon>
        <taxon>Embryophyta</taxon>
        <taxon>Tracheophyta</taxon>
        <taxon>Spermatophyta</taxon>
        <taxon>Magnoliopsida</taxon>
        <taxon>eudicotyledons</taxon>
        <taxon>Gunneridae</taxon>
        <taxon>Pentapetalae</taxon>
        <taxon>rosids</taxon>
        <taxon>fabids</taxon>
        <taxon>Rosales</taxon>
        <taxon>Rosaceae</taxon>
        <taxon>Amygdaloideae</taxon>
        <taxon>Amygdaleae</taxon>
        <taxon>Prunus</taxon>
    </lineage>
</organism>
<evidence type="ECO:0000256" key="3">
    <source>
        <dbReference type="RuleBase" id="RU365026"/>
    </source>
</evidence>
<dbReference type="InterPro" id="IPR004140">
    <property type="entry name" value="Exo70"/>
</dbReference>
<dbReference type="Proteomes" id="UP000250321">
    <property type="component" value="Unassembled WGS sequence"/>
</dbReference>
<keyword evidence="2 3" id="KW-0813">Transport</keyword>
<dbReference type="Gene3D" id="1.20.1280.170">
    <property type="entry name" value="Exocyst complex component Exo70"/>
    <property type="match status" value="2"/>
</dbReference>
<keyword evidence="6" id="KW-1185">Reference proteome</keyword>
<comment type="function">
    <text evidence="3">Component of the exocyst complex.</text>
</comment>
<dbReference type="GO" id="GO:0005546">
    <property type="term" value="F:phosphatidylinositol-4,5-bisphosphate binding"/>
    <property type="evidence" value="ECO:0007669"/>
    <property type="project" value="InterPro"/>
</dbReference>
<dbReference type="OrthoDB" id="1922221at2759"/>
<accession>A0A314Y0G6</accession>
<feature type="domain" description="Exocyst complex subunit Exo70 C-terminal" evidence="4">
    <location>
        <begin position="272"/>
        <end position="460"/>
    </location>
</feature>
<keyword evidence="3" id="KW-0653">Protein transport</keyword>
<dbReference type="PANTHER" id="PTHR12542">
    <property type="entry name" value="EXOCYST COMPLEX PROTEIN EXO70"/>
    <property type="match status" value="1"/>
</dbReference>
<comment type="caution">
    <text evidence="5">The sequence shown here is derived from an EMBL/GenBank/DDBJ whole genome shotgun (WGS) entry which is preliminary data.</text>
</comment>
<dbReference type="Pfam" id="PF03081">
    <property type="entry name" value="Exo70_C"/>
    <property type="match status" value="2"/>
</dbReference>
<dbReference type="InterPro" id="IPR016159">
    <property type="entry name" value="Cullin_repeat-like_dom_sf"/>
</dbReference>
<dbReference type="SUPFAM" id="SSF74788">
    <property type="entry name" value="Cullin repeat-like"/>
    <property type="match status" value="1"/>
</dbReference>
<dbReference type="STRING" id="2094558.A0A314Y0G6"/>
<dbReference type="InterPro" id="IPR046364">
    <property type="entry name" value="Exo70_C"/>
</dbReference>
<dbReference type="EMBL" id="PJQY01001586">
    <property type="protein sequence ID" value="PQQ01285.1"/>
    <property type="molecule type" value="Genomic_DNA"/>
</dbReference>
<dbReference type="GO" id="GO:0015031">
    <property type="term" value="P:protein transport"/>
    <property type="evidence" value="ECO:0007669"/>
    <property type="project" value="UniProtKB-KW"/>
</dbReference>
<reference evidence="5 6" key="1">
    <citation type="submission" date="2018-02" db="EMBL/GenBank/DDBJ databases">
        <title>Draft genome of wild Prunus yedoensis var. nudiflora.</title>
        <authorList>
            <person name="Baek S."/>
            <person name="Kim J.-H."/>
            <person name="Choi K."/>
            <person name="Kim G.-B."/>
            <person name="Cho A."/>
            <person name="Jang H."/>
            <person name="Shin C.-H."/>
            <person name="Yu H.-J."/>
            <person name="Mun J.-H."/>
        </authorList>
    </citation>
    <scope>NUCLEOTIDE SEQUENCE [LARGE SCALE GENOMIC DNA]</scope>
    <source>
        <strain evidence="6">cv. Jeju island</strain>
        <tissue evidence="5">Leaf</tissue>
    </source>
</reference>
<proteinExistence type="inferred from homology"/>
<evidence type="ECO:0000313" key="6">
    <source>
        <dbReference type="Proteomes" id="UP000250321"/>
    </source>
</evidence>
<name>A0A314Y0G6_PRUYE</name>
<dbReference type="Pfam" id="PF20669">
    <property type="entry name" value="Exo70_N"/>
    <property type="match status" value="1"/>
</dbReference>
<gene>
    <name evidence="5" type="ORF">Pyn_22720</name>
</gene>
<evidence type="ECO:0000256" key="2">
    <source>
        <dbReference type="ARBA" id="ARBA00022448"/>
    </source>
</evidence>
<keyword evidence="3" id="KW-0268">Exocytosis</keyword>
<protein>
    <recommendedName>
        <fullName evidence="3">Exocyst subunit Exo70 family protein</fullName>
    </recommendedName>
</protein>
<evidence type="ECO:0000259" key="4">
    <source>
        <dbReference type="Pfam" id="PF03081"/>
    </source>
</evidence>
<dbReference type="AlphaFoldDB" id="A0A314Y0G6"/>
<feature type="domain" description="Exocyst complex subunit Exo70 C-terminal" evidence="4">
    <location>
        <begin position="466"/>
        <end position="543"/>
    </location>
</feature>
<dbReference type="GO" id="GO:0006887">
    <property type="term" value="P:exocytosis"/>
    <property type="evidence" value="ECO:0007669"/>
    <property type="project" value="UniProtKB-KW"/>
</dbReference>
<sequence length="579" mass="65829">MADVESFEKLKATQQLLKASLEKSTALSSAIDETGSRLEGMKQRLPSLEAAMRPITMQRCGYSAIRDQINGAIGPAAAVLKAYDVVRELEKSLSFASCSDLPAFLLAMKRLEEALRFLADNCELATQWLQDIVEFLEGNAFANDRSLLSVKKALRILQELHAIEGSARRDGGLLNDAFNELEAEFIISLMENSATTNTSIASSPLSVLVIQKLQAIVERLNAADRLEKCIFVYTEARSLSARRSLQALDLDYLEIEIREFVDRQSIDSCIDQWGKHLELVVKHLLELEYKLCNNVFEKVGSDAWKRCFARISQEFRLASFLQFGTNVTKMKKDPIKLLKLLDIFTVMENLRLNFNRLFGGKACDEIQTLTRDLIKRVVIGACEIFWELPSQVELQRRFSPPSDGGVPGLVSFITNYYNKLLGDDYRPSLIQVLQIHQSWKQDVYDDGDDDVLSHQIYSTMKEDFDNKLLKAFNEAFEERYKKHSNWVISDESLRQKVCQLLVQAVVPVYRSYMHKYGVLVEQDASASKYVKHTAQSLEKMLSSLFQPKIGKYSSTKHIHFIGKLKNVVMNQLRVTLTAM</sequence>
<comment type="similarity">
    <text evidence="1 3">Belongs to the EXO70 family.</text>
</comment>
<evidence type="ECO:0000313" key="5">
    <source>
        <dbReference type="EMBL" id="PQQ01285.1"/>
    </source>
</evidence>
<dbReference type="GO" id="GO:0000145">
    <property type="term" value="C:exocyst"/>
    <property type="evidence" value="ECO:0007669"/>
    <property type="project" value="InterPro"/>
</dbReference>
<dbReference type="PANTHER" id="PTHR12542:SF85">
    <property type="entry name" value="EXOCYST SUBUNIT EXO70 FAMILY PROTEIN"/>
    <property type="match status" value="1"/>
</dbReference>
<evidence type="ECO:0000256" key="1">
    <source>
        <dbReference type="ARBA" id="ARBA00006756"/>
    </source>
</evidence>